<sequence>MMLLKLLVLNSEEGMQRKLKRKSVFDGDQAFSYGGV</sequence>
<protein>
    <submittedName>
        <fullName evidence="1">Uncharacterized protein</fullName>
    </submittedName>
</protein>
<proteinExistence type="predicted"/>
<gene>
    <name evidence="1" type="ORF">MtrDRAFT_AC150891g16v2</name>
</gene>
<reference evidence="1" key="2">
    <citation type="submission" date="2007-03" db="EMBL/GenBank/DDBJ databases">
        <authorList>
            <consortium name="The International Medicago Genome Annotation Group"/>
        </authorList>
    </citation>
    <scope>NUCLEOTIDE SEQUENCE</scope>
</reference>
<reference evidence="1" key="1">
    <citation type="submission" date="2005-04" db="EMBL/GenBank/DDBJ databases">
        <authorList>
            <person name="Town C.D."/>
        </authorList>
    </citation>
    <scope>NUCLEOTIDE SEQUENCE</scope>
</reference>
<organism evidence="1">
    <name type="scientific">Medicago truncatula</name>
    <name type="common">Barrel medic</name>
    <name type="synonym">Medicago tribuloides</name>
    <dbReference type="NCBI Taxonomy" id="3880"/>
    <lineage>
        <taxon>Eukaryota</taxon>
        <taxon>Viridiplantae</taxon>
        <taxon>Streptophyta</taxon>
        <taxon>Embryophyta</taxon>
        <taxon>Tracheophyta</taxon>
        <taxon>Spermatophyta</taxon>
        <taxon>Magnoliopsida</taxon>
        <taxon>eudicotyledons</taxon>
        <taxon>Gunneridae</taxon>
        <taxon>Pentapetalae</taxon>
        <taxon>rosids</taxon>
        <taxon>fabids</taxon>
        <taxon>Fabales</taxon>
        <taxon>Fabaceae</taxon>
        <taxon>Papilionoideae</taxon>
        <taxon>50 kb inversion clade</taxon>
        <taxon>NPAAA clade</taxon>
        <taxon>Hologalegina</taxon>
        <taxon>IRL clade</taxon>
        <taxon>Trifolieae</taxon>
        <taxon>Medicago</taxon>
    </lineage>
</organism>
<dbReference type="EMBL" id="AC150891">
    <property type="protein sequence ID" value="ABD33063.1"/>
    <property type="molecule type" value="Genomic_DNA"/>
</dbReference>
<accession>Q2HSW0</accession>
<evidence type="ECO:0000313" key="1">
    <source>
        <dbReference type="EMBL" id="ABD33063.1"/>
    </source>
</evidence>
<dbReference type="AlphaFoldDB" id="Q2HSW0"/>
<name>Q2HSW0_MEDTR</name>